<gene>
    <name evidence="1" type="ORF">GTP55_25770</name>
</gene>
<organism evidence="1 2">
    <name type="scientific">Duganella margarita</name>
    <dbReference type="NCBI Taxonomy" id="2692170"/>
    <lineage>
        <taxon>Bacteria</taxon>
        <taxon>Pseudomonadati</taxon>
        <taxon>Pseudomonadota</taxon>
        <taxon>Betaproteobacteria</taxon>
        <taxon>Burkholderiales</taxon>
        <taxon>Oxalobacteraceae</taxon>
        <taxon>Telluria group</taxon>
        <taxon>Duganella</taxon>
    </lineage>
</organism>
<protein>
    <recommendedName>
        <fullName evidence="3">DUF1902 domain-containing protein</fullName>
    </recommendedName>
</protein>
<name>A0ABW9WPE2_9BURK</name>
<sequence length="102" mass="11567">MRFNLELGAGEYRHADVLFIGHIAKVSLWMGDPLDSVESQYQMQFGDDWVTKGDLEKAHDAIRVAIADALDRGFDPFPVELLPERSSPRWVGRILDLSNPQQ</sequence>
<evidence type="ECO:0008006" key="3">
    <source>
        <dbReference type="Google" id="ProtNLM"/>
    </source>
</evidence>
<dbReference type="RefSeq" id="WP_161047640.1">
    <property type="nucleotide sequence ID" value="NZ_WWCS01000024.1"/>
</dbReference>
<evidence type="ECO:0000313" key="2">
    <source>
        <dbReference type="Proteomes" id="UP000466332"/>
    </source>
</evidence>
<dbReference type="Proteomes" id="UP000466332">
    <property type="component" value="Unassembled WGS sequence"/>
</dbReference>
<keyword evidence="2" id="KW-1185">Reference proteome</keyword>
<reference evidence="1 2" key="1">
    <citation type="submission" date="2019-12" db="EMBL/GenBank/DDBJ databases">
        <title>Novel species isolated from a subtropical stream in China.</title>
        <authorList>
            <person name="Lu H."/>
        </authorList>
    </citation>
    <scope>NUCLEOTIDE SEQUENCE [LARGE SCALE GENOMIC DNA]</scope>
    <source>
        <strain evidence="1 2">FT109W</strain>
    </source>
</reference>
<evidence type="ECO:0000313" key="1">
    <source>
        <dbReference type="EMBL" id="MYN42756.1"/>
    </source>
</evidence>
<comment type="caution">
    <text evidence="1">The sequence shown here is derived from an EMBL/GenBank/DDBJ whole genome shotgun (WGS) entry which is preliminary data.</text>
</comment>
<accession>A0ABW9WPE2</accession>
<proteinExistence type="predicted"/>
<dbReference type="EMBL" id="WWCS01000024">
    <property type="protein sequence ID" value="MYN42756.1"/>
    <property type="molecule type" value="Genomic_DNA"/>
</dbReference>